<evidence type="ECO:0000256" key="8">
    <source>
        <dbReference type="ARBA" id="ARBA00022729"/>
    </source>
</evidence>
<comment type="subcellular location">
    <subcellularLocation>
        <location evidence="1 19">Cell outer membrane</location>
        <topology evidence="1 19">Multi-pass membrane protein</topology>
    </subcellularLocation>
</comment>
<dbReference type="Pfam" id="PF07660">
    <property type="entry name" value="STN"/>
    <property type="match status" value="1"/>
</dbReference>
<keyword evidence="4 19" id="KW-1134">Transmembrane beta strand</keyword>
<dbReference type="InterPro" id="IPR037066">
    <property type="entry name" value="Plug_dom_sf"/>
</dbReference>
<accession>A0A0U4XSU0</accession>
<dbReference type="Proteomes" id="UP000064137">
    <property type="component" value="Chromosome"/>
</dbReference>
<dbReference type="InterPro" id="IPR012910">
    <property type="entry name" value="Plug_dom"/>
</dbReference>
<evidence type="ECO:0000256" key="10">
    <source>
        <dbReference type="ARBA" id="ARBA00023004"/>
    </source>
</evidence>
<dbReference type="EMBL" id="CP013987">
    <property type="protein sequence ID" value="ALZ84377.1"/>
    <property type="molecule type" value="Genomic_DNA"/>
</dbReference>
<dbReference type="GO" id="GO:0015675">
    <property type="term" value="P:nickel cation transport"/>
    <property type="evidence" value="ECO:0007669"/>
    <property type="project" value="UniProtKB-KW"/>
</dbReference>
<dbReference type="GO" id="GO:0015344">
    <property type="term" value="F:siderophore uptake transmembrane transporter activity"/>
    <property type="evidence" value="ECO:0007669"/>
    <property type="project" value="TreeGrafter"/>
</dbReference>
<comment type="similarity">
    <text evidence="2 19 20">Belongs to the TonB-dependent receptor family.</text>
</comment>
<evidence type="ECO:0000256" key="9">
    <source>
        <dbReference type="ARBA" id="ARBA00022906"/>
    </source>
</evidence>
<proteinExistence type="inferred from homology"/>
<dbReference type="FunFam" id="2.170.130.10:FF:000001">
    <property type="entry name" value="Catecholate siderophore TonB-dependent receptor"/>
    <property type="match status" value="1"/>
</dbReference>
<evidence type="ECO:0000256" key="7">
    <source>
        <dbReference type="ARBA" id="ARBA00022692"/>
    </source>
</evidence>
<dbReference type="SMART" id="SM00965">
    <property type="entry name" value="STN"/>
    <property type="match status" value="1"/>
</dbReference>
<evidence type="ECO:0000256" key="5">
    <source>
        <dbReference type="ARBA" id="ARBA00022496"/>
    </source>
</evidence>
<evidence type="ECO:0000256" key="20">
    <source>
        <dbReference type="RuleBase" id="RU003357"/>
    </source>
</evidence>
<reference evidence="22 23" key="1">
    <citation type="submission" date="2016-01" db="EMBL/GenBank/DDBJ databases">
        <title>Annotation of Pseudomonas oryzihabitans USDA-ARS-USMARC-56511.</title>
        <authorList>
            <person name="Harhay G.P."/>
            <person name="Harhay D.M."/>
            <person name="Smith T.P.L."/>
            <person name="Bono J.L."/>
            <person name="Heaton M.P."/>
            <person name="Clawson M.L."/>
            <person name="Chitko-Mckown C.G."/>
            <person name="Capik S.F."/>
            <person name="DeDonder K.D."/>
            <person name="Apley M.D."/>
            <person name="Lubbers B.V."/>
            <person name="White B.J."/>
            <person name="Larson R.L."/>
        </authorList>
    </citation>
    <scope>NUCLEOTIDE SEQUENCE [LARGE SCALE GENOMIC DNA]</scope>
    <source>
        <strain evidence="22 23">USDA-ARS-USMARC-56511</strain>
    </source>
</reference>
<evidence type="ECO:0000256" key="4">
    <source>
        <dbReference type="ARBA" id="ARBA00022452"/>
    </source>
</evidence>
<gene>
    <name evidence="22" type="ORF">APT59_09250</name>
</gene>
<dbReference type="GO" id="GO:0015891">
    <property type="term" value="P:siderophore transport"/>
    <property type="evidence" value="ECO:0007669"/>
    <property type="project" value="InterPro"/>
</dbReference>
<keyword evidence="10" id="KW-0408">Iron</keyword>
<evidence type="ECO:0000256" key="14">
    <source>
        <dbReference type="ARBA" id="ARBA00023136"/>
    </source>
</evidence>
<evidence type="ECO:0000256" key="13">
    <source>
        <dbReference type="ARBA" id="ARBA00023112"/>
    </source>
</evidence>
<dbReference type="GO" id="GO:0038023">
    <property type="term" value="F:signaling receptor activity"/>
    <property type="evidence" value="ECO:0007669"/>
    <property type="project" value="InterPro"/>
</dbReference>
<dbReference type="PANTHER" id="PTHR32552">
    <property type="entry name" value="FERRICHROME IRON RECEPTOR-RELATED"/>
    <property type="match status" value="1"/>
</dbReference>
<feature type="domain" description="Secretin/TonB short N-terminal" evidence="21">
    <location>
        <begin position="66"/>
        <end position="117"/>
    </location>
</feature>
<evidence type="ECO:0000313" key="23">
    <source>
        <dbReference type="Proteomes" id="UP000064137"/>
    </source>
</evidence>
<evidence type="ECO:0000256" key="19">
    <source>
        <dbReference type="PROSITE-ProRule" id="PRU01360"/>
    </source>
</evidence>
<evidence type="ECO:0000256" key="11">
    <source>
        <dbReference type="ARBA" id="ARBA00023065"/>
    </source>
</evidence>
<evidence type="ECO:0000256" key="2">
    <source>
        <dbReference type="ARBA" id="ARBA00009810"/>
    </source>
</evidence>
<dbReference type="CDD" id="cd01347">
    <property type="entry name" value="ligand_gated_channel"/>
    <property type="match status" value="1"/>
</dbReference>
<evidence type="ECO:0000313" key="22">
    <source>
        <dbReference type="EMBL" id="ALZ84377.1"/>
    </source>
</evidence>
<dbReference type="InterPro" id="IPR000531">
    <property type="entry name" value="Beta-barrel_TonB"/>
</dbReference>
<dbReference type="InterPro" id="IPR039426">
    <property type="entry name" value="TonB-dep_rcpt-like"/>
</dbReference>
<evidence type="ECO:0000256" key="17">
    <source>
        <dbReference type="ARBA" id="ARBA00056786"/>
    </source>
</evidence>
<keyword evidence="9" id="KW-0862">Zinc</keyword>
<keyword evidence="11" id="KW-0406">Ion transport</keyword>
<keyword evidence="5" id="KW-0410">Iron transport</keyword>
<name>A0A0U4XSU0_9PSED</name>
<dbReference type="FunFam" id="2.40.170.20:FF:000005">
    <property type="entry name" value="TonB-dependent siderophore receptor"/>
    <property type="match status" value="1"/>
</dbReference>
<dbReference type="InterPro" id="IPR010105">
    <property type="entry name" value="TonB_sidphr_rcpt"/>
</dbReference>
<keyword evidence="15 22" id="KW-0675">Receptor</keyword>
<evidence type="ECO:0000256" key="12">
    <source>
        <dbReference type="ARBA" id="ARBA00023077"/>
    </source>
</evidence>
<dbReference type="GO" id="GO:0009279">
    <property type="term" value="C:cell outer membrane"/>
    <property type="evidence" value="ECO:0007669"/>
    <property type="project" value="UniProtKB-SubCell"/>
</dbReference>
<dbReference type="Gene3D" id="2.170.130.10">
    <property type="entry name" value="TonB-dependent receptor, plug domain"/>
    <property type="match status" value="1"/>
</dbReference>
<dbReference type="RefSeq" id="WP_059314573.1">
    <property type="nucleotide sequence ID" value="NZ_CP013987.1"/>
</dbReference>
<keyword evidence="14 19" id="KW-0472">Membrane</keyword>
<keyword evidence="8" id="KW-0732">Signal</keyword>
<keyword evidence="9" id="KW-0864">Zinc transport</keyword>
<protein>
    <recommendedName>
        <fullName evidence="18">Metal-pseudopaline receptor CntO</fullName>
    </recommendedName>
</protein>
<sequence>MHCPPCFTLHPLRRAARVLALAVPLGITGLVAPLGLAQAAPPAQEYRIEAGSLAAVVSTFAAQSGVLLSAPAQGLEGRRSPGLQGRYTPGEGFQQILQGSGLQAVRQADGSYRLESVAATGVTSLSDTTVTGFALGNALGETDGYLATHSNVATKTSKGLLETSQSVSVVTREQIDEQGAKTVQQAMRYTPGIFTGQIGASNRYDYVVMRGFADNSVDNVFLDGLKTMGDSGTFSSLQVDPYFLERIDVVKGPASVLYGRSLPGGLVALTSKKPLYQPYHQVQAMLGNLGQRGAGFDFGGPLDEEGRIAYRLVGLAQHSDTQFNHVEEERYALAPSLAIDLSDDTTLTLQAYLQKDPDGGYHSGVPAEGSLYRRNGRYISNHFFDGEPDHDKFERTQQMVGYQFEHRFNDVWSARQNFRYAKSRVELEQVYGYGYVGDSNLLNRYYSGGRENLHAYTLDNLVQADFDWAGSRHTLLAGLDYQRRWTHVDWPSGTADPLDAFEPSYGGQVTISPGTEYRRELAQTGVYLQDLIELDRWRFSLGLRQDWVEIGIEDRLAGTRSSARRGQASGRAGALYLFDNGLAPYLSYSTSFNPNAYNDEAGNPLEPTEGKQWELGLKYQPPGSTSFYTASLFHITQENVATKLPQEDFYSSVGEIRSRGLELEGHLQLAERLKLLGSYTFTDIEYTQALDGNQGNTPNQAPRHQASLWGEYELAGPLAGFSVGAGARYVGTSWADKANTRKVPAYTLVDAMLAYDFTRLGMPGLTARVNANNLMGKDYVASCYSLDFCYFGEERNVTATVSYSF</sequence>
<evidence type="ECO:0000256" key="3">
    <source>
        <dbReference type="ARBA" id="ARBA00022448"/>
    </source>
</evidence>
<keyword evidence="16 19" id="KW-0998">Cell outer membrane</keyword>
<dbReference type="InterPro" id="IPR036942">
    <property type="entry name" value="Beta-barrel_TonB_sf"/>
</dbReference>
<dbReference type="GO" id="GO:0006829">
    <property type="term" value="P:zinc ion transport"/>
    <property type="evidence" value="ECO:0007669"/>
    <property type="project" value="UniProtKB-KW"/>
</dbReference>
<dbReference type="PROSITE" id="PS52016">
    <property type="entry name" value="TONB_DEPENDENT_REC_3"/>
    <property type="match status" value="1"/>
</dbReference>
<keyword evidence="6" id="KW-0533">Nickel</keyword>
<dbReference type="AlphaFoldDB" id="A0A0U4XSU0"/>
<evidence type="ECO:0000256" key="16">
    <source>
        <dbReference type="ARBA" id="ARBA00023237"/>
    </source>
</evidence>
<evidence type="ECO:0000256" key="6">
    <source>
        <dbReference type="ARBA" id="ARBA00022596"/>
    </source>
</evidence>
<evidence type="ECO:0000256" key="1">
    <source>
        <dbReference type="ARBA" id="ARBA00004571"/>
    </source>
</evidence>
<dbReference type="KEGG" id="por:APT59_09250"/>
<dbReference type="Gene3D" id="3.55.50.30">
    <property type="match status" value="1"/>
</dbReference>
<dbReference type="PANTHER" id="PTHR32552:SF68">
    <property type="entry name" value="FERRICHROME OUTER MEMBRANE TRANSPORTER_PHAGE RECEPTOR"/>
    <property type="match status" value="1"/>
</dbReference>
<keyword evidence="3 19" id="KW-0813">Transport</keyword>
<dbReference type="NCBIfam" id="TIGR01783">
    <property type="entry name" value="TonB-siderophor"/>
    <property type="match status" value="1"/>
</dbReference>
<organism evidence="22 23">
    <name type="scientific">Pseudomonas oryzihabitans</name>
    <dbReference type="NCBI Taxonomy" id="47885"/>
    <lineage>
        <taxon>Bacteria</taxon>
        <taxon>Pseudomonadati</taxon>
        <taxon>Pseudomonadota</taxon>
        <taxon>Gammaproteobacteria</taxon>
        <taxon>Pseudomonadales</taxon>
        <taxon>Pseudomonadaceae</taxon>
        <taxon>Pseudomonas</taxon>
    </lineage>
</organism>
<evidence type="ECO:0000256" key="15">
    <source>
        <dbReference type="ARBA" id="ARBA00023170"/>
    </source>
</evidence>
<keyword evidence="12 20" id="KW-0798">TonB box</keyword>
<comment type="function">
    <text evidence="17">Transports the metallophore pseudopaline, which is involved in the acquisition of nickel and zinc, and thus enables bacterial growth inside the host, where metal access is limited. Is probably involved in the import of pseudopaline-metal complexes.</text>
</comment>
<dbReference type="SUPFAM" id="SSF56935">
    <property type="entry name" value="Porins"/>
    <property type="match status" value="1"/>
</dbReference>
<dbReference type="Pfam" id="PF07715">
    <property type="entry name" value="Plug"/>
    <property type="match status" value="1"/>
</dbReference>
<dbReference type="Gene3D" id="2.40.170.20">
    <property type="entry name" value="TonB-dependent receptor, beta-barrel domain"/>
    <property type="match status" value="1"/>
</dbReference>
<dbReference type="InterPro" id="IPR011662">
    <property type="entry name" value="Secretin/TonB_short_N"/>
</dbReference>
<dbReference type="OrthoDB" id="127311at2"/>
<keyword evidence="7 19" id="KW-0812">Transmembrane</keyword>
<keyword evidence="13" id="KW-0921">Nickel transport</keyword>
<evidence type="ECO:0000259" key="21">
    <source>
        <dbReference type="SMART" id="SM00965"/>
    </source>
</evidence>
<evidence type="ECO:0000256" key="18">
    <source>
        <dbReference type="ARBA" id="ARBA00072467"/>
    </source>
</evidence>
<dbReference type="Pfam" id="PF00593">
    <property type="entry name" value="TonB_dep_Rec_b-barrel"/>
    <property type="match status" value="1"/>
</dbReference>